<dbReference type="InterPro" id="IPR009937">
    <property type="entry name" value="Phage_holin_3_6"/>
</dbReference>
<dbReference type="Proteomes" id="UP000198977">
    <property type="component" value="Unassembled WGS sequence"/>
</dbReference>
<gene>
    <name evidence="2" type="ORF">SAMN04488523_10560</name>
</gene>
<keyword evidence="1" id="KW-1133">Transmembrane helix</keyword>
<dbReference type="OrthoDB" id="7876610at2"/>
<keyword evidence="1" id="KW-0472">Membrane</keyword>
<accession>A0A1I1XX17</accession>
<keyword evidence="1" id="KW-0812">Transmembrane</keyword>
<reference evidence="2 3" key="1">
    <citation type="submission" date="2016-10" db="EMBL/GenBank/DDBJ databases">
        <authorList>
            <person name="de Groot N.N."/>
        </authorList>
    </citation>
    <scope>NUCLEOTIDE SEQUENCE [LARGE SCALE GENOMIC DNA]</scope>
    <source>
        <strain evidence="2 3">DSM 11443</strain>
    </source>
</reference>
<keyword evidence="3" id="KW-1185">Reference proteome</keyword>
<evidence type="ECO:0000256" key="1">
    <source>
        <dbReference type="SAM" id="Phobius"/>
    </source>
</evidence>
<feature type="transmembrane region" description="Helical" evidence="1">
    <location>
        <begin position="52"/>
        <end position="73"/>
    </location>
</feature>
<dbReference type="AlphaFoldDB" id="A0A1I1XX17"/>
<protein>
    <submittedName>
        <fullName evidence="2">Putative Holin-X, holin superfamily III</fullName>
    </submittedName>
</protein>
<evidence type="ECO:0000313" key="3">
    <source>
        <dbReference type="Proteomes" id="UP000198977"/>
    </source>
</evidence>
<sequence length="117" mass="11864">MISLIGQHVQDAASRTAQTAVIGLGAAIAMFIGLGFLTLAAWLFLIAVATPITAALILGGLYFGIGLVALSILSARQRARARAKAVAAQQSASAEGALSKIILAFITGITAGQKSRS</sequence>
<feature type="transmembrane region" description="Helical" evidence="1">
    <location>
        <begin position="21"/>
        <end position="46"/>
    </location>
</feature>
<evidence type="ECO:0000313" key="2">
    <source>
        <dbReference type="EMBL" id="SFE11926.1"/>
    </source>
</evidence>
<proteinExistence type="predicted"/>
<name>A0A1I1XX17_9RHOB</name>
<dbReference type="EMBL" id="FOMW01000005">
    <property type="protein sequence ID" value="SFE11926.1"/>
    <property type="molecule type" value="Genomic_DNA"/>
</dbReference>
<dbReference type="STRING" id="74348.SAMN04488523_10560"/>
<dbReference type="RefSeq" id="WP_093923326.1">
    <property type="nucleotide sequence ID" value="NZ_FOMW01000005.1"/>
</dbReference>
<organism evidence="2 3">
    <name type="scientific">Sulfitobacter brevis</name>
    <dbReference type="NCBI Taxonomy" id="74348"/>
    <lineage>
        <taxon>Bacteria</taxon>
        <taxon>Pseudomonadati</taxon>
        <taxon>Pseudomonadota</taxon>
        <taxon>Alphaproteobacteria</taxon>
        <taxon>Rhodobacterales</taxon>
        <taxon>Roseobacteraceae</taxon>
        <taxon>Sulfitobacter</taxon>
    </lineage>
</organism>
<dbReference type="Pfam" id="PF07332">
    <property type="entry name" value="Phage_holin_3_6"/>
    <property type="match status" value="1"/>
</dbReference>